<dbReference type="GO" id="GO:0005886">
    <property type="term" value="C:plasma membrane"/>
    <property type="evidence" value="ECO:0007669"/>
    <property type="project" value="UniProtKB-SubCell"/>
</dbReference>
<dbReference type="CDD" id="cd06261">
    <property type="entry name" value="TM_PBP2"/>
    <property type="match status" value="1"/>
</dbReference>
<accession>A0A6G4A6X7</accession>
<keyword evidence="5 7" id="KW-1133">Transmembrane helix</keyword>
<dbReference type="Pfam" id="PF00528">
    <property type="entry name" value="BPD_transp_1"/>
    <property type="match status" value="1"/>
</dbReference>
<feature type="transmembrane region" description="Helical" evidence="7">
    <location>
        <begin position="52"/>
        <end position="71"/>
    </location>
</feature>
<dbReference type="AlphaFoldDB" id="A0A6G4A6X7"/>
<feature type="transmembrane region" description="Helical" evidence="7">
    <location>
        <begin position="234"/>
        <end position="261"/>
    </location>
</feature>
<reference evidence="9" key="1">
    <citation type="submission" date="2020-02" db="EMBL/GenBank/DDBJ databases">
        <authorList>
            <person name="Shen X.-R."/>
            <person name="Zhang Y.-X."/>
        </authorList>
    </citation>
    <scope>NUCLEOTIDE SEQUENCE</scope>
    <source>
        <strain evidence="9">SYP-B3998</strain>
    </source>
</reference>
<evidence type="ECO:0000256" key="2">
    <source>
        <dbReference type="ARBA" id="ARBA00022448"/>
    </source>
</evidence>
<protein>
    <submittedName>
        <fullName evidence="9">ABC transporter permease</fullName>
    </submittedName>
</protein>
<evidence type="ECO:0000256" key="6">
    <source>
        <dbReference type="ARBA" id="ARBA00023136"/>
    </source>
</evidence>
<evidence type="ECO:0000256" key="7">
    <source>
        <dbReference type="RuleBase" id="RU363032"/>
    </source>
</evidence>
<feature type="transmembrane region" description="Helical" evidence="7">
    <location>
        <begin position="91"/>
        <end position="111"/>
    </location>
</feature>
<dbReference type="PANTHER" id="PTHR43386:SF1">
    <property type="entry name" value="D,D-DIPEPTIDE TRANSPORT SYSTEM PERMEASE PROTEIN DDPC-RELATED"/>
    <property type="match status" value="1"/>
</dbReference>
<name>A0A6G4A6X7_9BACL</name>
<dbReference type="Pfam" id="PF12911">
    <property type="entry name" value="OppC_N"/>
    <property type="match status" value="1"/>
</dbReference>
<gene>
    <name evidence="9" type="ORF">GK047_25925</name>
</gene>
<evidence type="ECO:0000256" key="3">
    <source>
        <dbReference type="ARBA" id="ARBA00022475"/>
    </source>
</evidence>
<feature type="transmembrane region" description="Helical" evidence="7">
    <location>
        <begin position="123"/>
        <end position="145"/>
    </location>
</feature>
<dbReference type="Gene3D" id="1.10.3720.10">
    <property type="entry name" value="MetI-like"/>
    <property type="match status" value="1"/>
</dbReference>
<feature type="transmembrane region" description="Helical" evidence="7">
    <location>
        <begin position="152"/>
        <end position="178"/>
    </location>
</feature>
<evidence type="ECO:0000256" key="1">
    <source>
        <dbReference type="ARBA" id="ARBA00004651"/>
    </source>
</evidence>
<dbReference type="PROSITE" id="PS50928">
    <property type="entry name" value="ABC_TM1"/>
    <property type="match status" value="1"/>
</dbReference>
<sequence>MMSKYYLKRETQRKLKAFQEYRLSNFAWSASLVIAILFLFNGYDLFERTVHIPFLACAGIYLIFGLLQLLVSVKIKKDVLEAGAIQTSTRIFGFSLIIALLTGNIFVAIAALDMIKKGKTIEYTLSIYMALTNFCIIMISALNIFKPYVADLFVLGMGILLVISIIHVLTMILISSFVKNGTVDRRLLPLAYLLIFTSFTGNVFSLLLGFTLLSKIKNGNKEVPVTWIDILRRLFRNSMAALGLLFITVLLSVSICSYFTFEYTLAIENNYSTLLLPPSLEYPFGTDDFGRCVFSRIVFGGRISLLVGIISTLIPVLAGGGLGALSGYYGKYVDNFIMRALDILYAVPGMLLAIAIVAAFGANTTNLIIALSIGYIPTYARTMRATVLSVSNFEFIEAARACGAKDHIIIFKHIIPNSLAPIIVKATLTIGVAVISTSSLSYLGLGVEPHIPEWGNILKIGSEYLESKSYLAVYPGLAIIMMVLSFNFFGDGLRDALDPKLK</sequence>
<evidence type="ECO:0000256" key="5">
    <source>
        <dbReference type="ARBA" id="ARBA00022989"/>
    </source>
</evidence>
<dbReference type="InterPro" id="IPR025966">
    <property type="entry name" value="OppC_N"/>
</dbReference>
<keyword evidence="3" id="KW-1003">Cell membrane</keyword>
<comment type="caution">
    <text evidence="9">The sequence shown here is derived from an EMBL/GenBank/DDBJ whole genome shotgun (WGS) entry which is preliminary data.</text>
</comment>
<dbReference type="InterPro" id="IPR035906">
    <property type="entry name" value="MetI-like_sf"/>
</dbReference>
<feature type="transmembrane region" description="Helical" evidence="7">
    <location>
        <begin position="341"/>
        <end position="362"/>
    </location>
</feature>
<dbReference type="GO" id="GO:0055085">
    <property type="term" value="P:transmembrane transport"/>
    <property type="evidence" value="ECO:0007669"/>
    <property type="project" value="InterPro"/>
</dbReference>
<dbReference type="InterPro" id="IPR050366">
    <property type="entry name" value="BP-dependent_transpt_permease"/>
</dbReference>
<evidence type="ECO:0000313" key="9">
    <source>
        <dbReference type="EMBL" id="NEW09387.1"/>
    </source>
</evidence>
<organism evidence="9">
    <name type="scientific">Paenibacillus sp. SYP-B3998</name>
    <dbReference type="NCBI Taxonomy" id="2678564"/>
    <lineage>
        <taxon>Bacteria</taxon>
        <taxon>Bacillati</taxon>
        <taxon>Bacillota</taxon>
        <taxon>Bacilli</taxon>
        <taxon>Bacillales</taxon>
        <taxon>Paenibacillaceae</taxon>
        <taxon>Paenibacillus</taxon>
    </lineage>
</organism>
<dbReference type="RefSeq" id="WP_163953200.1">
    <property type="nucleotide sequence ID" value="NZ_JAAIKC010000017.1"/>
</dbReference>
<feature type="transmembrane region" description="Helical" evidence="7">
    <location>
        <begin position="303"/>
        <end position="329"/>
    </location>
</feature>
<feature type="transmembrane region" description="Helical" evidence="7">
    <location>
        <begin position="190"/>
        <end position="213"/>
    </location>
</feature>
<keyword evidence="6 7" id="KW-0472">Membrane</keyword>
<dbReference type="SUPFAM" id="SSF161098">
    <property type="entry name" value="MetI-like"/>
    <property type="match status" value="1"/>
</dbReference>
<feature type="domain" description="ABC transmembrane type-1" evidence="8">
    <location>
        <begin position="301"/>
        <end position="490"/>
    </location>
</feature>
<dbReference type="PANTHER" id="PTHR43386">
    <property type="entry name" value="OLIGOPEPTIDE TRANSPORT SYSTEM PERMEASE PROTEIN APPC"/>
    <property type="match status" value="1"/>
</dbReference>
<proteinExistence type="inferred from homology"/>
<dbReference type="EMBL" id="JAAIKC010000017">
    <property type="protein sequence ID" value="NEW09387.1"/>
    <property type="molecule type" value="Genomic_DNA"/>
</dbReference>
<evidence type="ECO:0000256" key="4">
    <source>
        <dbReference type="ARBA" id="ARBA00022692"/>
    </source>
</evidence>
<comment type="subcellular location">
    <subcellularLocation>
        <location evidence="1 7">Cell membrane</location>
        <topology evidence="1 7">Multi-pass membrane protein</topology>
    </subcellularLocation>
</comment>
<feature type="transmembrane region" description="Helical" evidence="7">
    <location>
        <begin position="471"/>
        <end position="490"/>
    </location>
</feature>
<comment type="similarity">
    <text evidence="7">Belongs to the binding-protein-dependent transport system permease family.</text>
</comment>
<evidence type="ECO:0000259" key="8">
    <source>
        <dbReference type="PROSITE" id="PS50928"/>
    </source>
</evidence>
<keyword evidence="2 7" id="KW-0813">Transport</keyword>
<feature type="transmembrane region" description="Helical" evidence="7">
    <location>
        <begin position="21"/>
        <end position="40"/>
    </location>
</feature>
<dbReference type="InterPro" id="IPR000515">
    <property type="entry name" value="MetI-like"/>
</dbReference>
<keyword evidence="4 7" id="KW-0812">Transmembrane</keyword>